<evidence type="ECO:0000313" key="4">
    <source>
        <dbReference type="EMBL" id="GFP21363.1"/>
    </source>
</evidence>
<dbReference type="InterPro" id="IPR004147">
    <property type="entry name" value="ABC1_dom"/>
</dbReference>
<proteinExistence type="inferred from homology"/>
<organism evidence="4 5">
    <name type="scientific">Candidatus Hakubella thermalkaliphila</name>
    <dbReference type="NCBI Taxonomy" id="2754717"/>
    <lineage>
        <taxon>Bacteria</taxon>
        <taxon>Bacillati</taxon>
        <taxon>Actinomycetota</taxon>
        <taxon>Actinomycetota incertae sedis</taxon>
        <taxon>Candidatus Hakubellales</taxon>
        <taxon>Candidatus Hakubellaceae</taxon>
        <taxon>Candidatus Hakubella</taxon>
    </lineage>
</organism>
<dbReference type="PANTHER" id="PTHR10566:SF113">
    <property type="entry name" value="PROTEIN ACTIVITY OF BC1 COMPLEX KINASE 7, CHLOROPLASTIC"/>
    <property type="match status" value="1"/>
</dbReference>
<evidence type="ECO:0000313" key="5">
    <source>
        <dbReference type="Proteomes" id="UP000580051"/>
    </source>
</evidence>
<dbReference type="PANTHER" id="PTHR10566">
    <property type="entry name" value="CHAPERONE-ACTIVITY OF BC1 COMPLEX CABC1 -RELATED"/>
    <property type="match status" value="1"/>
</dbReference>
<reference evidence="4 5" key="1">
    <citation type="journal article" date="2020" name="Front. Microbiol.">
        <title>Single-cell genomics of novel Actinobacteria with the Wood-Ljungdahl pathway discovered in a serpentinizing system.</title>
        <authorList>
            <person name="Merino N."/>
            <person name="Kawai M."/>
            <person name="Boyd E.S."/>
            <person name="Colman D.R."/>
            <person name="McGlynn S.E."/>
            <person name="Nealson K.H."/>
            <person name="Kurokawa K."/>
            <person name="Hongoh Y."/>
        </authorList>
    </citation>
    <scope>NUCLEOTIDE SEQUENCE [LARGE SCALE GENOMIC DNA]</scope>
    <source>
        <strain evidence="4 5">S06</strain>
    </source>
</reference>
<keyword evidence="4" id="KW-0830">Ubiquinone</keyword>
<comment type="caution">
    <text evidence="4">The sequence shown here is derived from an EMBL/GenBank/DDBJ whole genome shotgun (WGS) entry which is preliminary data.</text>
</comment>
<dbReference type="PROSITE" id="PS50011">
    <property type="entry name" value="PROTEIN_KINASE_DOM"/>
    <property type="match status" value="1"/>
</dbReference>
<keyword evidence="2" id="KW-0472">Membrane</keyword>
<dbReference type="GO" id="GO:0005524">
    <property type="term" value="F:ATP binding"/>
    <property type="evidence" value="ECO:0007669"/>
    <property type="project" value="InterPro"/>
</dbReference>
<dbReference type="Pfam" id="PF03109">
    <property type="entry name" value="ABC1"/>
    <property type="match status" value="1"/>
</dbReference>
<dbReference type="InterPro" id="IPR011009">
    <property type="entry name" value="Kinase-like_dom_sf"/>
</dbReference>
<feature type="domain" description="Protein kinase" evidence="3">
    <location>
        <begin position="127"/>
        <end position="494"/>
    </location>
</feature>
<name>A0A6V8NMM4_9ACTN</name>
<dbReference type="GO" id="GO:0004672">
    <property type="term" value="F:protein kinase activity"/>
    <property type="evidence" value="ECO:0007669"/>
    <property type="project" value="InterPro"/>
</dbReference>
<dbReference type="SUPFAM" id="SSF56112">
    <property type="entry name" value="Protein kinase-like (PK-like)"/>
    <property type="match status" value="1"/>
</dbReference>
<dbReference type="AlphaFoldDB" id="A0A6V8NMM4"/>
<evidence type="ECO:0000256" key="2">
    <source>
        <dbReference type="SAM" id="Phobius"/>
    </source>
</evidence>
<keyword evidence="2" id="KW-0812">Transmembrane</keyword>
<dbReference type="Proteomes" id="UP000580051">
    <property type="component" value="Unassembled WGS sequence"/>
</dbReference>
<dbReference type="InterPro" id="IPR000719">
    <property type="entry name" value="Prot_kinase_dom"/>
</dbReference>
<sequence length="545" mass="61466">MNKNGVMDQEIHFKARFLKIAFLFLRVLSSYYLLFLLAKILGKDYQNRKISGLNRKNAIRIREAALRHKGVLIKIGQFISARADFMPLEYLEELSRLQDEVPPVPFSQIRERVIQELGGPPEAIYSSFEESPIAAASLGQVHSATLSSGQRVAVKIQYPGIEKIVSTDLATLKWITGILSKIRKGINFNLIYSEFSKVLYEELDYVHEGHNAEKIKKNFKSDERVIIPSVIWDLTTRKVLTLEFVEGIKITEVEKIEKAGIDRTKVTRLLLDAYCKMMLKDGFFHGDPHPGNIFVQSGPRIAFVDFGIAKDIPPSLMQRLGDLLVSLVHKNPQGIVQGLVGVGILLPDQDFGALEKFISTLIEKYGNLSVSEYKKMNFSQEGRELHRLLHSTLAIQIPNDFIFIGRTLGLLNGLGARLDPEVDVIDILASYVSELITVEEEDWIDIIIDQAREIGVALTTLPQQLQQFLAKANAGKLEVRIANRSDSTSERKAFRFRQQLLNGVLFLATFLLFLFLRSNGDQVASWLSAIASGLFLLLYIYSSLR</sequence>
<feature type="transmembrane region" description="Helical" evidence="2">
    <location>
        <begin position="523"/>
        <end position="541"/>
    </location>
</feature>
<dbReference type="CDD" id="cd05121">
    <property type="entry name" value="ABC1_ADCK3-like"/>
    <property type="match status" value="1"/>
</dbReference>
<evidence type="ECO:0000256" key="1">
    <source>
        <dbReference type="ARBA" id="ARBA00009670"/>
    </source>
</evidence>
<gene>
    <name evidence="4" type="ORF">HKBW3S06_00589</name>
</gene>
<feature type="transmembrane region" description="Helical" evidence="2">
    <location>
        <begin position="20"/>
        <end position="41"/>
    </location>
</feature>
<feature type="transmembrane region" description="Helical" evidence="2">
    <location>
        <begin position="500"/>
        <end position="517"/>
    </location>
</feature>
<protein>
    <submittedName>
        <fullName evidence="4">Ubiquinone biosynthesis protein</fullName>
    </submittedName>
</protein>
<comment type="similarity">
    <text evidence="1">Belongs to the protein kinase superfamily. ADCK protein kinase family.</text>
</comment>
<evidence type="ECO:0000259" key="3">
    <source>
        <dbReference type="PROSITE" id="PS50011"/>
    </source>
</evidence>
<keyword evidence="2" id="KW-1133">Transmembrane helix</keyword>
<dbReference type="EMBL" id="BLRV01000039">
    <property type="protein sequence ID" value="GFP21363.1"/>
    <property type="molecule type" value="Genomic_DNA"/>
</dbReference>
<accession>A0A6V8NMM4</accession>
<dbReference type="InterPro" id="IPR050154">
    <property type="entry name" value="UbiB_kinase"/>
</dbReference>